<reference evidence="2 3" key="1">
    <citation type="submission" date="2024-09" db="EMBL/GenBank/DDBJ databases">
        <authorList>
            <person name="Lee S.D."/>
        </authorList>
    </citation>
    <scope>NUCLEOTIDE SEQUENCE [LARGE SCALE GENOMIC DNA]</scope>
    <source>
        <strain evidence="2 3">N8-3</strain>
    </source>
</reference>
<name>A0ABV6W532_9ACTN</name>
<evidence type="ECO:0000313" key="2">
    <source>
        <dbReference type="EMBL" id="MFC1421109.1"/>
    </source>
</evidence>
<evidence type="ECO:0000313" key="3">
    <source>
        <dbReference type="Proteomes" id="UP001592531"/>
    </source>
</evidence>
<dbReference type="RefSeq" id="WP_380543679.1">
    <property type="nucleotide sequence ID" value="NZ_JBHFAB010000034.1"/>
</dbReference>
<protein>
    <submittedName>
        <fullName evidence="2">Uncharacterized protein</fullName>
    </submittedName>
</protein>
<evidence type="ECO:0000256" key="1">
    <source>
        <dbReference type="SAM" id="MobiDB-lite"/>
    </source>
</evidence>
<proteinExistence type="predicted"/>
<dbReference type="Proteomes" id="UP001592531">
    <property type="component" value="Unassembled WGS sequence"/>
</dbReference>
<sequence length="260" mass="28820">MTLTQSDHIDLGTLIGFALQPTQRPGRSAEYRRLLGRYRAEPDFRTATDAVLHGLSCRALSDGDFGLVLGVEPESPFAFRVADMPNAGSRNNRLLAGLLLVGVAAYAYPSPAELDEDRIRRVPDTEFEQWMRSMCERLQATDAAGEVIPEEGLDQAWRVYHEMPPSLVGERGRGSGRLSPKCTLYWVRNILGWLTEQGMARPDGADGVWMLTERFRIQIKDMASEPAYTFLAAMARGQHPDPAAHSQPNDTSDDSISGEK</sequence>
<keyword evidence="3" id="KW-1185">Reference proteome</keyword>
<organism evidence="2 3">
    <name type="scientific">Streptacidiphilus cavernicola</name>
    <dbReference type="NCBI Taxonomy" id="3342716"/>
    <lineage>
        <taxon>Bacteria</taxon>
        <taxon>Bacillati</taxon>
        <taxon>Actinomycetota</taxon>
        <taxon>Actinomycetes</taxon>
        <taxon>Kitasatosporales</taxon>
        <taxon>Streptomycetaceae</taxon>
        <taxon>Streptacidiphilus</taxon>
    </lineage>
</organism>
<gene>
    <name evidence="2" type="ORF">ACEZDE_31370</name>
</gene>
<comment type="caution">
    <text evidence="2">The sequence shown here is derived from an EMBL/GenBank/DDBJ whole genome shotgun (WGS) entry which is preliminary data.</text>
</comment>
<accession>A0ABV6W532</accession>
<feature type="region of interest" description="Disordered" evidence="1">
    <location>
        <begin position="236"/>
        <end position="260"/>
    </location>
</feature>
<dbReference type="EMBL" id="JBHFAB010000034">
    <property type="protein sequence ID" value="MFC1421109.1"/>
    <property type="molecule type" value="Genomic_DNA"/>
</dbReference>